<gene>
    <name evidence="1" type="ORF">UX86_C0045G0008</name>
</gene>
<evidence type="ECO:0000313" key="2">
    <source>
        <dbReference type="Proteomes" id="UP000034502"/>
    </source>
</evidence>
<protein>
    <submittedName>
        <fullName evidence="1">Uncharacterized protein</fullName>
    </submittedName>
</protein>
<organism evidence="1 2">
    <name type="scientific">Candidatus Amesbacteria bacterium GW2011_GWC1_47_15</name>
    <dbReference type="NCBI Taxonomy" id="1618364"/>
    <lineage>
        <taxon>Bacteria</taxon>
        <taxon>Candidatus Amesiibacteriota</taxon>
    </lineage>
</organism>
<sequence length="73" mass="8172">MISEICQVSPRTRRYIPIPVSSDIWLTVFHPVLFLPGQMPGQLAPIEAIDCTAGILNIRRKYVNIQSHVAGNQ</sequence>
<dbReference type="EMBL" id="LCNU01000045">
    <property type="protein sequence ID" value="KKU62628.1"/>
    <property type="molecule type" value="Genomic_DNA"/>
</dbReference>
<evidence type="ECO:0000313" key="1">
    <source>
        <dbReference type="EMBL" id="KKU62628.1"/>
    </source>
</evidence>
<dbReference type="STRING" id="1618364.UX86_C0045G0008"/>
<accession>A0A0G1U8W9</accession>
<dbReference type="AlphaFoldDB" id="A0A0G1U8W9"/>
<comment type="caution">
    <text evidence="1">The sequence shown here is derived from an EMBL/GenBank/DDBJ whole genome shotgun (WGS) entry which is preliminary data.</text>
</comment>
<name>A0A0G1U8W9_9BACT</name>
<proteinExistence type="predicted"/>
<reference evidence="1 2" key="1">
    <citation type="journal article" date="2015" name="Nature">
        <title>rRNA introns, odd ribosomes, and small enigmatic genomes across a large radiation of phyla.</title>
        <authorList>
            <person name="Brown C.T."/>
            <person name="Hug L.A."/>
            <person name="Thomas B.C."/>
            <person name="Sharon I."/>
            <person name="Castelle C.J."/>
            <person name="Singh A."/>
            <person name="Wilkins M.J."/>
            <person name="Williams K.H."/>
            <person name="Banfield J.F."/>
        </authorList>
    </citation>
    <scope>NUCLEOTIDE SEQUENCE [LARGE SCALE GENOMIC DNA]</scope>
</reference>
<dbReference type="Proteomes" id="UP000034502">
    <property type="component" value="Unassembled WGS sequence"/>
</dbReference>